<evidence type="ECO:0000313" key="1">
    <source>
        <dbReference type="EMBL" id="BAD83527.1"/>
    </source>
</evidence>
<keyword evidence="3" id="KW-1185">Reference proteome</keyword>
<name>Q5M9V1_TOBAC</name>
<evidence type="ECO:0000313" key="3">
    <source>
        <dbReference type="Proteomes" id="UP000790787"/>
    </source>
</evidence>
<dbReference type="EMBL" id="BA000042">
    <property type="protein sequence ID" value="BAD83527.1"/>
    <property type="molecule type" value="Genomic_DNA"/>
</dbReference>
<reference evidence="4" key="3">
    <citation type="submission" date="2025-04" db="UniProtKB">
        <authorList>
            <consortium name="RefSeq"/>
        </authorList>
    </citation>
    <scope>IDENTIFICATION</scope>
    <source>
        <tissue evidence="4">Leaf</tissue>
    </source>
</reference>
<dbReference type="RefSeq" id="YP_173462.1">
    <property type="nucleotide sequence ID" value="NC_006581.1"/>
</dbReference>
<protein>
    <submittedName>
        <fullName evidence="1 4">Uncharacterized protein</fullName>
    </submittedName>
</protein>
<dbReference type="Proteomes" id="UP000790787">
    <property type="component" value="Mitochondrion MT"/>
</dbReference>
<evidence type="ECO:0000313" key="2">
    <source>
        <dbReference type="Proteomes" id="UP000084051"/>
    </source>
</evidence>
<geneLocation type="mitochondrion" evidence="1 4"/>
<evidence type="ECO:0000313" key="4">
    <source>
        <dbReference type="RefSeq" id="YP_173462.1"/>
    </source>
</evidence>
<dbReference type="KEGG" id="nta:3205291"/>
<dbReference type="GeneID" id="3205291"/>
<reference evidence="1 2" key="2">
    <citation type="journal article" date="2005" name="Mol. Genet. Genomics">
        <title>The complete nucleotide sequence and multipartite organization of the tobacco mitochondrial genome: comparative analysis of mitochondrial genomes in higher plants.</title>
        <authorList>
            <person name="Sugiyama Y."/>
            <person name="Watase Y."/>
            <person name="Nagase M."/>
            <person name="Makita N."/>
            <person name="Yagura S."/>
            <person name="Hirai A."/>
            <person name="Sugiura M."/>
        </authorList>
    </citation>
    <scope>NUCLEOTIDE SEQUENCE</scope>
    <source>
        <strain evidence="2">cv. TN90</strain>
        <tissue evidence="1 4">Leaf</tissue>
    </source>
</reference>
<organism evidence="1">
    <name type="scientific">Nicotiana tabacum</name>
    <name type="common">Common tobacco</name>
    <dbReference type="NCBI Taxonomy" id="4097"/>
    <lineage>
        <taxon>Eukaryota</taxon>
        <taxon>Viridiplantae</taxon>
        <taxon>Streptophyta</taxon>
        <taxon>Embryophyta</taxon>
        <taxon>Tracheophyta</taxon>
        <taxon>Spermatophyta</taxon>
        <taxon>Magnoliopsida</taxon>
        <taxon>eudicotyledons</taxon>
        <taxon>Gunneridae</taxon>
        <taxon>Pentapetalae</taxon>
        <taxon>asterids</taxon>
        <taxon>lamiids</taxon>
        <taxon>Solanales</taxon>
        <taxon>Solanaceae</taxon>
        <taxon>Nicotianoideae</taxon>
        <taxon>Nicotianeae</taxon>
        <taxon>Nicotiana</taxon>
    </lineage>
</organism>
<reference evidence="4" key="1">
    <citation type="submission" date="2004-12" db="EMBL/GenBank/DDBJ databases">
        <authorList>
            <consortium name="NCBI Genome Project"/>
        </authorList>
    </citation>
    <scope>NUCLEOTIDE SEQUENCE</scope>
    <source>
        <tissue evidence="4">Leaf</tissue>
    </source>
</reference>
<accession>Q5M9V1</accession>
<gene>
    <name evidence="1 4" type="primary">orf131b</name>
    <name evidence="4" type="ORF">NitaMp124</name>
</gene>
<keyword evidence="1 4" id="KW-0496">Mitochondrion</keyword>
<sequence>MPSSSVTAISSSGKQSLNSCSSLIGCKVFCYRPSFLVTYVMSNSDRSSNHLAVLPVTLRRVSRTKTFFVGPWKLLNVLGKTACNASISALPKPKPSRFSPNWYTWSCSQSFSYVGSIWPFTSVCLHRIKPT</sequence>
<dbReference type="PaxDb" id="4097-Q5M9V1"/>
<dbReference type="AlphaFoldDB" id="Q5M9V1"/>
<proteinExistence type="predicted"/>